<dbReference type="UniPathway" id="UPA00219"/>
<dbReference type="PANTHER" id="PTHR32282">
    <property type="entry name" value="BINDING PROTEIN TRANSPEPTIDASE, PUTATIVE-RELATED"/>
    <property type="match status" value="1"/>
</dbReference>
<evidence type="ECO:0000256" key="13">
    <source>
        <dbReference type="ARBA" id="ARBA00034000"/>
    </source>
</evidence>
<dbReference type="GO" id="GO:0006508">
    <property type="term" value="P:proteolysis"/>
    <property type="evidence" value="ECO:0007669"/>
    <property type="project" value="UniProtKB-KW"/>
</dbReference>
<reference evidence="18 19" key="1">
    <citation type="submission" date="2019-06" db="EMBL/GenBank/DDBJ databases">
        <authorList>
            <person name="Rodrigo-Torres L."/>
            <person name="Arahal R. D."/>
            <person name="Lucena T."/>
        </authorList>
    </citation>
    <scope>NUCLEOTIDE SEQUENCE [LARGE SCALE GENOMIC DNA]</scope>
    <source>
        <strain evidence="18 19">SB0023/3</strain>
    </source>
</reference>
<dbReference type="GO" id="GO:0008955">
    <property type="term" value="F:peptidoglycan glycosyltransferase activity"/>
    <property type="evidence" value="ECO:0007669"/>
    <property type="project" value="UniProtKB-EC"/>
</dbReference>
<comment type="pathway">
    <text evidence="1">Cell wall biogenesis; peptidoglycan biosynthesis.</text>
</comment>
<dbReference type="GO" id="GO:0009002">
    <property type="term" value="F:serine-type D-Ala-D-Ala carboxypeptidase activity"/>
    <property type="evidence" value="ECO:0007669"/>
    <property type="project" value="UniProtKB-EC"/>
</dbReference>
<dbReference type="NCBIfam" id="TIGR02074">
    <property type="entry name" value="PBP_1a_fam"/>
    <property type="match status" value="1"/>
</dbReference>
<keyword evidence="9" id="KW-0133">Cell shape</keyword>
<dbReference type="SUPFAM" id="SSF56601">
    <property type="entry name" value="beta-lactamase/transpeptidase-like"/>
    <property type="match status" value="1"/>
</dbReference>
<sequence>MPGLADGRRAWYKDGRLPRRSVVPEKPDPRIVRLPNLKAIRTRIRHAALGFDAWVNAALYDSGRSTGEGYGRFQAAMNRFSVRGWKRAAIDLTSEGVTIGTGGLLLMLALAQPAFNLTSENWLKQQDLAVTFLDRYGVEVGRRGIKHDDSLKLDEFPEIMIKALVSTEDRRFYEHWGIDPIGTMRALVNNSRGGGNVQGGSSITQQLAKNLFLTNERSLERKVNEAFLALWLEFHLTKNEILKLYLDRAYMGGGTFGAVAAADYYFGKPLKDISLAEAAMLAGLFKAPTKYAPHVNLPAARSRAVDVLHNMVEAGFVTEGQIQTALRNPATPVTRTRDITADYYLDWAFGEIKSMADAGKFRNDRVLTVKTPLDVAIQKRADEVVANVLRKSGDAYDVDEAAMVILDPDGALRAMVGGSDYGESQFNRATDALRQPGSSFKPYVYAAALSSGLFRPDTTVVDSPVCIGNWCPQNYGRSYSGRQPMWLAVAKSINTIPIKVSIALGKAMGISHEARAAKAGRQKIIETAHAMGITTPLTDSVSLPIGSAEVTVIDQAAAYAVFANGGKRAKPYAAMEVKNSSGEVIYRHADEKPEQVLSTQVVADMNYMLNKVVEEGTARRVQIEGVKIAGKTGTTNGYKDAWFVGYTGNYVAAVWYGNDDSTSTNKMTGGSLPAQTWHDVMEPAHQGIELKPLPGLKTPQAGAQAAAPSAPTNPAASNYGKLSRRSFEVISGVNGLFRAIESAPRTGSRVEAEGLRDLAGSVAEGGRPARARVETR</sequence>
<dbReference type="AlphaFoldDB" id="A0A509EC24"/>
<evidence type="ECO:0000313" key="18">
    <source>
        <dbReference type="EMBL" id="VUD71065.1"/>
    </source>
</evidence>
<proteinExistence type="inferred from homology"/>
<feature type="compositionally biased region" description="Low complexity" evidence="15">
    <location>
        <begin position="698"/>
        <end position="718"/>
    </location>
</feature>
<evidence type="ECO:0000259" key="17">
    <source>
        <dbReference type="Pfam" id="PF00912"/>
    </source>
</evidence>
<evidence type="ECO:0000256" key="15">
    <source>
        <dbReference type="SAM" id="MobiDB-lite"/>
    </source>
</evidence>
<evidence type="ECO:0000256" key="2">
    <source>
        <dbReference type="ARBA" id="ARBA00007090"/>
    </source>
</evidence>
<evidence type="ECO:0000256" key="3">
    <source>
        <dbReference type="ARBA" id="ARBA00007739"/>
    </source>
</evidence>
<keyword evidence="8" id="KW-0378">Hydrolase</keyword>
<evidence type="ECO:0000256" key="9">
    <source>
        <dbReference type="ARBA" id="ARBA00022960"/>
    </source>
</evidence>
<evidence type="ECO:0000256" key="6">
    <source>
        <dbReference type="ARBA" id="ARBA00022676"/>
    </source>
</evidence>
<keyword evidence="4" id="KW-0121">Carboxypeptidase</keyword>
<comment type="similarity">
    <text evidence="2">In the C-terminal section; belongs to the transpeptidase family.</text>
</comment>
<dbReference type="InterPro" id="IPR012338">
    <property type="entry name" value="Beta-lactam/transpept-like"/>
</dbReference>
<gene>
    <name evidence="18" type="primary">pbpF</name>
    <name evidence="18" type="ORF">MET9862_01639</name>
</gene>
<evidence type="ECO:0000256" key="14">
    <source>
        <dbReference type="ARBA" id="ARBA00049902"/>
    </source>
</evidence>
<dbReference type="InterPro" id="IPR036950">
    <property type="entry name" value="PBP_transglycosylase"/>
</dbReference>
<evidence type="ECO:0000256" key="12">
    <source>
        <dbReference type="ARBA" id="ARBA00023316"/>
    </source>
</evidence>
<feature type="region of interest" description="Disordered" evidence="15">
    <location>
        <begin position="696"/>
        <end position="718"/>
    </location>
</feature>
<dbReference type="InterPro" id="IPR023346">
    <property type="entry name" value="Lysozyme-like_dom_sf"/>
</dbReference>
<dbReference type="SUPFAM" id="SSF53955">
    <property type="entry name" value="Lysozyme-like"/>
    <property type="match status" value="1"/>
</dbReference>
<name>A0A509EC24_9HYPH</name>
<evidence type="ECO:0000256" key="1">
    <source>
        <dbReference type="ARBA" id="ARBA00004752"/>
    </source>
</evidence>
<dbReference type="Pfam" id="PF00905">
    <property type="entry name" value="Transpeptidase"/>
    <property type="match status" value="1"/>
</dbReference>
<comment type="catalytic activity">
    <reaction evidence="13">
        <text>Preferential cleavage: (Ac)2-L-Lys-D-Ala-|-D-Ala. Also transpeptidation of peptidyl-alanyl moieties that are N-acyl substituents of D-alanine.</text>
        <dbReference type="EC" id="3.4.16.4"/>
    </reaction>
</comment>
<keyword evidence="7" id="KW-0808">Transferase</keyword>
<keyword evidence="19" id="KW-1185">Reference proteome</keyword>
<feature type="domain" description="Penicillin-binding protein transpeptidase" evidence="16">
    <location>
        <begin position="402"/>
        <end position="682"/>
    </location>
</feature>
<dbReference type="EMBL" id="CABFPH010000016">
    <property type="protein sequence ID" value="VUD71065.1"/>
    <property type="molecule type" value="Genomic_DNA"/>
</dbReference>
<evidence type="ECO:0000256" key="7">
    <source>
        <dbReference type="ARBA" id="ARBA00022679"/>
    </source>
</evidence>
<evidence type="ECO:0000256" key="4">
    <source>
        <dbReference type="ARBA" id="ARBA00022645"/>
    </source>
</evidence>
<dbReference type="GO" id="GO:0008658">
    <property type="term" value="F:penicillin binding"/>
    <property type="evidence" value="ECO:0007669"/>
    <property type="project" value="InterPro"/>
</dbReference>
<dbReference type="Proteomes" id="UP000410984">
    <property type="component" value="Unassembled WGS sequence"/>
</dbReference>
<keyword evidence="11" id="KW-0511">Multifunctional enzyme</keyword>
<comment type="catalytic activity">
    <reaction evidence="14">
        <text>[GlcNAc-(1-&gt;4)-Mur2Ac(oyl-L-Ala-gamma-D-Glu-L-Lys-D-Ala-D-Ala)](n)-di-trans,octa-cis-undecaprenyl diphosphate + beta-D-GlcNAc-(1-&gt;4)-Mur2Ac(oyl-L-Ala-gamma-D-Glu-L-Lys-D-Ala-D-Ala)-di-trans,octa-cis-undecaprenyl diphosphate = [GlcNAc-(1-&gt;4)-Mur2Ac(oyl-L-Ala-gamma-D-Glu-L-Lys-D-Ala-D-Ala)](n+1)-di-trans,octa-cis-undecaprenyl diphosphate + di-trans,octa-cis-undecaprenyl diphosphate + H(+)</text>
        <dbReference type="Rhea" id="RHEA:23708"/>
        <dbReference type="Rhea" id="RHEA-COMP:9602"/>
        <dbReference type="Rhea" id="RHEA-COMP:9603"/>
        <dbReference type="ChEBI" id="CHEBI:15378"/>
        <dbReference type="ChEBI" id="CHEBI:58405"/>
        <dbReference type="ChEBI" id="CHEBI:60033"/>
        <dbReference type="ChEBI" id="CHEBI:78435"/>
        <dbReference type="EC" id="2.4.99.28"/>
    </reaction>
</comment>
<dbReference type="PANTHER" id="PTHR32282:SF33">
    <property type="entry name" value="PEPTIDOGLYCAN GLYCOSYLTRANSFERASE"/>
    <property type="match status" value="1"/>
</dbReference>
<evidence type="ECO:0000313" key="19">
    <source>
        <dbReference type="Proteomes" id="UP000410984"/>
    </source>
</evidence>
<keyword evidence="12" id="KW-0961">Cell wall biogenesis/degradation</keyword>
<protein>
    <submittedName>
        <fullName evidence="18">Penicillin-binding protein 1F</fullName>
    </submittedName>
</protein>
<dbReference type="Pfam" id="PF00912">
    <property type="entry name" value="Transgly"/>
    <property type="match status" value="1"/>
</dbReference>
<dbReference type="Gene3D" id="1.10.3810.10">
    <property type="entry name" value="Biosynthetic peptidoglycan transglycosylase-like"/>
    <property type="match status" value="1"/>
</dbReference>
<dbReference type="FunFam" id="1.10.3810.10:FF:000001">
    <property type="entry name" value="Penicillin-binding protein 1A"/>
    <property type="match status" value="1"/>
</dbReference>
<accession>A0A509EC24</accession>
<keyword evidence="10" id="KW-0573">Peptidoglycan synthesis</keyword>
<evidence type="ECO:0000256" key="8">
    <source>
        <dbReference type="ARBA" id="ARBA00022801"/>
    </source>
</evidence>
<evidence type="ECO:0000256" key="10">
    <source>
        <dbReference type="ARBA" id="ARBA00022984"/>
    </source>
</evidence>
<organism evidence="18 19">
    <name type="scientific">Methylobacterium symbioticum</name>
    <dbReference type="NCBI Taxonomy" id="2584084"/>
    <lineage>
        <taxon>Bacteria</taxon>
        <taxon>Pseudomonadati</taxon>
        <taxon>Pseudomonadota</taxon>
        <taxon>Alphaproteobacteria</taxon>
        <taxon>Hyphomicrobiales</taxon>
        <taxon>Methylobacteriaceae</taxon>
        <taxon>Methylobacterium</taxon>
    </lineage>
</organism>
<evidence type="ECO:0000256" key="11">
    <source>
        <dbReference type="ARBA" id="ARBA00023268"/>
    </source>
</evidence>
<dbReference type="GO" id="GO:0071555">
    <property type="term" value="P:cell wall organization"/>
    <property type="evidence" value="ECO:0007669"/>
    <property type="project" value="UniProtKB-KW"/>
</dbReference>
<dbReference type="InterPro" id="IPR001460">
    <property type="entry name" value="PCN-bd_Tpept"/>
</dbReference>
<dbReference type="GO" id="GO:0030288">
    <property type="term" value="C:outer membrane-bounded periplasmic space"/>
    <property type="evidence" value="ECO:0007669"/>
    <property type="project" value="TreeGrafter"/>
</dbReference>
<comment type="similarity">
    <text evidence="3">In the N-terminal section; belongs to the glycosyltransferase 51 family.</text>
</comment>
<dbReference type="InterPro" id="IPR001264">
    <property type="entry name" value="Glyco_trans_51"/>
</dbReference>
<feature type="domain" description="Glycosyl transferase family 51" evidence="17">
    <location>
        <begin position="147"/>
        <end position="311"/>
    </location>
</feature>
<keyword evidence="6" id="KW-0328">Glycosyltransferase</keyword>
<evidence type="ECO:0000259" key="16">
    <source>
        <dbReference type="Pfam" id="PF00905"/>
    </source>
</evidence>
<keyword evidence="5" id="KW-0645">Protease</keyword>
<dbReference type="Gene3D" id="3.40.710.10">
    <property type="entry name" value="DD-peptidase/beta-lactamase superfamily"/>
    <property type="match status" value="1"/>
</dbReference>
<dbReference type="InterPro" id="IPR050396">
    <property type="entry name" value="Glycosyltr_51/Transpeptidase"/>
</dbReference>
<dbReference type="GO" id="GO:0009252">
    <property type="term" value="P:peptidoglycan biosynthetic process"/>
    <property type="evidence" value="ECO:0007669"/>
    <property type="project" value="UniProtKB-UniPathway"/>
</dbReference>
<dbReference type="GO" id="GO:0008360">
    <property type="term" value="P:regulation of cell shape"/>
    <property type="evidence" value="ECO:0007669"/>
    <property type="project" value="UniProtKB-KW"/>
</dbReference>
<evidence type="ECO:0000256" key="5">
    <source>
        <dbReference type="ARBA" id="ARBA00022670"/>
    </source>
</evidence>